<dbReference type="Proteomes" id="UP001595821">
    <property type="component" value="Unassembled WGS sequence"/>
</dbReference>
<protein>
    <submittedName>
        <fullName evidence="2">Molecular chaperone</fullName>
    </submittedName>
</protein>
<organism evidence="2 3">
    <name type="scientific">Natribaculum luteum</name>
    <dbReference type="NCBI Taxonomy" id="1586232"/>
    <lineage>
        <taxon>Archaea</taxon>
        <taxon>Methanobacteriati</taxon>
        <taxon>Methanobacteriota</taxon>
        <taxon>Stenosarchaea group</taxon>
        <taxon>Halobacteria</taxon>
        <taxon>Halobacteriales</taxon>
        <taxon>Natrialbaceae</taxon>
        <taxon>Natribaculum</taxon>
    </lineage>
</organism>
<dbReference type="SUPFAM" id="SSF89155">
    <property type="entry name" value="TorD-like"/>
    <property type="match status" value="1"/>
</dbReference>
<sequence length="208" mass="24052">MNEEAVYDARLELVDFAIEVFWDTPSEEFVVRLLDDEPVLPAESINDPLDEGFDVLRGWLEQNRGRPVEVVCDELSREYTELFVGPRPPVLPHESYYREDTQYLGDGLARVEESYRAAGWLPPEEYPEESDFIAVELAFLRNLIERQRAGQEETVGFERVFIEDHLTQWIDVFVEELRQEAEPGLYLAAALVVQGLVEFEEEIVVQLA</sequence>
<dbReference type="AlphaFoldDB" id="A0ABD5NZ05"/>
<dbReference type="InterPro" id="IPR020945">
    <property type="entry name" value="DMSO/NO3_reduct_chaperone"/>
</dbReference>
<reference evidence="2 3" key="1">
    <citation type="journal article" date="2014" name="Int. J. Syst. Evol. Microbiol.">
        <title>Complete genome sequence of Corynebacterium casei LMG S-19264T (=DSM 44701T), isolated from a smear-ripened cheese.</title>
        <authorList>
            <consortium name="US DOE Joint Genome Institute (JGI-PGF)"/>
            <person name="Walter F."/>
            <person name="Albersmeier A."/>
            <person name="Kalinowski J."/>
            <person name="Ruckert C."/>
        </authorList>
    </citation>
    <scope>NUCLEOTIDE SEQUENCE [LARGE SCALE GENOMIC DNA]</scope>
    <source>
        <strain evidence="2 3">IBRC-M 10912</strain>
    </source>
</reference>
<gene>
    <name evidence="2" type="ORF">ACFOZ7_08280</name>
</gene>
<dbReference type="RefSeq" id="WP_246971095.1">
    <property type="nucleotide sequence ID" value="NZ_CP095397.1"/>
</dbReference>
<dbReference type="EMBL" id="JBHSDJ010000024">
    <property type="protein sequence ID" value="MFC4246995.1"/>
    <property type="molecule type" value="Genomic_DNA"/>
</dbReference>
<evidence type="ECO:0000256" key="1">
    <source>
        <dbReference type="ARBA" id="ARBA00023186"/>
    </source>
</evidence>
<dbReference type="PANTHER" id="PTHR34227:SF1">
    <property type="entry name" value="DIMETHYL SULFOXIDE REDUCTASE CHAPERONE-RELATED"/>
    <property type="match status" value="1"/>
</dbReference>
<dbReference type="Pfam" id="PF02613">
    <property type="entry name" value="Nitrate_red_del"/>
    <property type="match status" value="1"/>
</dbReference>
<dbReference type="PANTHER" id="PTHR34227">
    <property type="entry name" value="CHAPERONE PROTEIN YCDY"/>
    <property type="match status" value="1"/>
</dbReference>
<proteinExistence type="predicted"/>
<dbReference type="InterPro" id="IPR036411">
    <property type="entry name" value="TorD-like_sf"/>
</dbReference>
<dbReference type="GeneID" id="71852193"/>
<keyword evidence="1" id="KW-0143">Chaperone</keyword>
<evidence type="ECO:0000313" key="3">
    <source>
        <dbReference type="Proteomes" id="UP001595821"/>
    </source>
</evidence>
<evidence type="ECO:0000313" key="2">
    <source>
        <dbReference type="EMBL" id="MFC4246995.1"/>
    </source>
</evidence>
<dbReference type="InterPro" id="IPR050289">
    <property type="entry name" value="TorD/DmsD_chaperones"/>
</dbReference>
<accession>A0ABD5NZ05</accession>
<dbReference type="Gene3D" id="1.10.3480.10">
    <property type="entry name" value="TorD-like"/>
    <property type="match status" value="1"/>
</dbReference>
<name>A0ABD5NZ05_9EURY</name>
<comment type="caution">
    <text evidence="2">The sequence shown here is derived from an EMBL/GenBank/DDBJ whole genome shotgun (WGS) entry which is preliminary data.</text>
</comment>